<evidence type="ECO:0000313" key="2">
    <source>
        <dbReference type="EMBL" id="KAF6167125.1"/>
    </source>
</evidence>
<dbReference type="AlphaFoldDB" id="A0A7J7NIV7"/>
<feature type="region of interest" description="Disordered" evidence="1">
    <location>
        <begin position="23"/>
        <end position="87"/>
    </location>
</feature>
<dbReference type="OrthoDB" id="776574at2759"/>
<sequence length="260" mass="29230">MSPQPTIDLQHGLEKDHVYPSQPVRRINNNSNRSKASTMNYGTHTRRRIPNYNNYGDPIEFRPRGEDGGPGVTSPPLWKSTSPPARDTTAVQRHNNYNNLSPASRTQAIARGRQELMEMVKHMPESCYELSLRDLVEKPKLQEVEQILAQHADTPTQKKNRKVNKANKSKSQMLPSKSMNNGPVLLKMFLPISLRQKEKSLQTGKVSPRPSVREGEKGGADKEWWKKRSSVTEENENDRPTSIGGSTSSSNSNSNSNSSR</sequence>
<dbReference type="Proteomes" id="UP000541444">
    <property type="component" value="Unassembled WGS sequence"/>
</dbReference>
<comment type="caution">
    <text evidence="2">The sequence shown here is derived from an EMBL/GenBank/DDBJ whole genome shotgun (WGS) entry which is preliminary data.</text>
</comment>
<feature type="compositionally biased region" description="Basic and acidic residues" evidence="1">
    <location>
        <begin position="211"/>
        <end position="226"/>
    </location>
</feature>
<dbReference type="PANTHER" id="PTHR34193:SF1">
    <property type="entry name" value="EXPRESSED PROTEIN"/>
    <property type="match status" value="1"/>
</dbReference>
<reference evidence="2 3" key="1">
    <citation type="journal article" date="2020" name="IScience">
        <title>Genome Sequencing of the Endangered Kingdonia uniflora (Circaeasteraceae, Ranunculales) Reveals Potential Mechanisms of Evolutionary Specialization.</title>
        <authorList>
            <person name="Sun Y."/>
            <person name="Deng T."/>
            <person name="Zhang A."/>
            <person name="Moore M.J."/>
            <person name="Landis J.B."/>
            <person name="Lin N."/>
            <person name="Zhang H."/>
            <person name="Zhang X."/>
            <person name="Huang J."/>
            <person name="Zhang X."/>
            <person name="Sun H."/>
            <person name="Wang H."/>
        </authorList>
    </citation>
    <scope>NUCLEOTIDE SEQUENCE [LARGE SCALE GENOMIC DNA]</scope>
    <source>
        <strain evidence="2">TB1705</strain>
        <tissue evidence="2">Leaf</tissue>
    </source>
</reference>
<organism evidence="2 3">
    <name type="scientific">Kingdonia uniflora</name>
    <dbReference type="NCBI Taxonomy" id="39325"/>
    <lineage>
        <taxon>Eukaryota</taxon>
        <taxon>Viridiplantae</taxon>
        <taxon>Streptophyta</taxon>
        <taxon>Embryophyta</taxon>
        <taxon>Tracheophyta</taxon>
        <taxon>Spermatophyta</taxon>
        <taxon>Magnoliopsida</taxon>
        <taxon>Ranunculales</taxon>
        <taxon>Circaeasteraceae</taxon>
        <taxon>Kingdonia</taxon>
    </lineage>
</organism>
<dbReference type="EMBL" id="JACGCM010000764">
    <property type="protein sequence ID" value="KAF6167125.1"/>
    <property type="molecule type" value="Genomic_DNA"/>
</dbReference>
<evidence type="ECO:0000313" key="3">
    <source>
        <dbReference type="Proteomes" id="UP000541444"/>
    </source>
</evidence>
<keyword evidence="3" id="KW-1185">Reference proteome</keyword>
<evidence type="ECO:0000256" key="1">
    <source>
        <dbReference type="SAM" id="MobiDB-lite"/>
    </source>
</evidence>
<feature type="region of interest" description="Disordered" evidence="1">
    <location>
        <begin position="149"/>
        <end position="182"/>
    </location>
</feature>
<feature type="compositionally biased region" description="Polar residues" evidence="1">
    <location>
        <begin position="169"/>
        <end position="181"/>
    </location>
</feature>
<feature type="region of interest" description="Disordered" evidence="1">
    <location>
        <begin position="198"/>
        <end position="260"/>
    </location>
</feature>
<feature type="compositionally biased region" description="Low complexity" evidence="1">
    <location>
        <begin position="246"/>
        <end position="260"/>
    </location>
</feature>
<name>A0A7J7NIV7_9MAGN</name>
<proteinExistence type="predicted"/>
<accession>A0A7J7NIV7</accession>
<dbReference type="PANTHER" id="PTHR34193">
    <property type="entry name" value="OS11G0199801 PROTEIN"/>
    <property type="match status" value="1"/>
</dbReference>
<feature type="compositionally biased region" description="Polar residues" evidence="1">
    <location>
        <begin position="27"/>
        <end position="43"/>
    </location>
</feature>
<feature type="compositionally biased region" description="Basic residues" evidence="1">
    <location>
        <begin position="158"/>
        <end position="168"/>
    </location>
</feature>
<gene>
    <name evidence="2" type="ORF">GIB67_029763</name>
</gene>
<protein>
    <submittedName>
        <fullName evidence="2">Uncharacterized protein</fullName>
    </submittedName>
</protein>